<dbReference type="EMBL" id="BGZK01001048">
    <property type="protein sequence ID" value="GBP69653.1"/>
    <property type="molecule type" value="Genomic_DNA"/>
</dbReference>
<dbReference type="AlphaFoldDB" id="A0A4C1Y2N6"/>
<proteinExistence type="predicted"/>
<dbReference type="Proteomes" id="UP000299102">
    <property type="component" value="Unassembled WGS sequence"/>
</dbReference>
<organism evidence="2 3">
    <name type="scientific">Eumeta variegata</name>
    <name type="common">Bagworm moth</name>
    <name type="synonym">Eumeta japonica</name>
    <dbReference type="NCBI Taxonomy" id="151549"/>
    <lineage>
        <taxon>Eukaryota</taxon>
        <taxon>Metazoa</taxon>
        <taxon>Ecdysozoa</taxon>
        <taxon>Arthropoda</taxon>
        <taxon>Hexapoda</taxon>
        <taxon>Insecta</taxon>
        <taxon>Pterygota</taxon>
        <taxon>Neoptera</taxon>
        <taxon>Endopterygota</taxon>
        <taxon>Lepidoptera</taxon>
        <taxon>Glossata</taxon>
        <taxon>Ditrysia</taxon>
        <taxon>Tineoidea</taxon>
        <taxon>Psychidae</taxon>
        <taxon>Oiketicinae</taxon>
        <taxon>Eumeta</taxon>
    </lineage>
</organism>
<protein>
    <submittedName>
        <fullName evidence="2">Uncharacterized protein</fullName>
    </submittedName>
</protein>
<evidence type="ECO:0000313" key="3">
    <source>
        <dbReference type="Proteomes" id="UP000299102"/>
    </source>
</evidence>
<sequence>MHSSCSSEGTRNDSHFMGQTAREASQRAGSRPLRPEPDSRRTGRKRRRSPKLHERGHGGSRAPSVQGRHATSCRCGGVATTGTGRPPSPRPPPARAARPRRRPGGFLCLASPRRVKQISNPST</sequence>
<comment type="caution">
    <text evidence="2">The sequence shown here is derived from an EMBL/GenBank/DDBJ whole genome shotgun (WGS) entry which is preliminary data.</text>
</comment>
<reference evidence="2 3" key="1">
    <citation type="journal article" date="2019" name="Commun. Biol.">
        <title>The bagworm genome reveals a unique fibroin gene that provides high tensile strength.</title>
        <authorList>
            <person name="Kono N."/>
            <person name="Nakamura H."/>
            <person name="Ohtoshi R."/>
            <person name="Tomita M."/>
            <person name="Numata K."/>
            <person name="Arakawa K."/>
        </authorList>
    </citation>
    <scope>NUCLEOTIDE SEQUENCE [LARGE SCALE GENOMIC DNA]</scope>
</reference>
<accession>A0A4C1Y2N6</accession>
<gene>
    <name evidence="2" type="ORF">EVAR_49905_1</name>
</gene>
<evidence type="ECO:0000256" key="1">
    <source>
        <dbReference type="SAM" id="MobiDB-lite"/>
    </source>
</evidence>
<keyword evidence="3" id="KW-1185">Reference proteome</keyword>
<name>A0A4C1Y2N6_EUMVA</name>
<feature type="region of interest" description="Disordered" evidence="1">
    <location>
        <begin position="1"/>
        <end position="123"/>
    </location>
</feature>
<evidence type="ECO:0000313" key="2">
    <source>
        <dbReference type="EMBL" id="GBP69653.1"/>
    </source>
</evidence>